<evidence type="ECO:0000256" key="1">
    <source>
        <dbReference type="ARBA" id="ARBA00004651"/>
    </source>
</evidence>
<feature type="transmembrane region" description="Helical" evidence="8">
    <location>
        <begin position="5"/>
        <end position="23"/>
    </location>
</feature>
<dbReference type="InterPro" id="IPR045324">
    <property type="entry name" value="Small_multidrug_res"/>
</dbReference>
<evidence type="ECO:0000256" key="4">
    <source>
        <dbReference type="ARBA" id="ARBA00022692"/>
    </source>
</evidence>
<keyword evidence="3" id="KW-1003">Cell membrane</keyword>
<evidence type="ECO:0000313" key="10">
    <source>
        <dbReference type="Proteomes" id="UP000823937"/>
    </source>
</evidence>
<dbReference type="Pfam" id="PF00893">
    <property type="entry name" value="Multi_Drug_Res"/>
    <property type="match status" value="1"/>
</dbReference>
<dbReference type="Proteomes" id="UP000823937">
    <property type="component" value="Unassembled WGS sequence"/>
</dbReference>
<dbReference type="PANTHER" id="PTHR30561">
    <property type="entry name" value="SMR FAMILY PROTON-DEPENDENT DRUG EFFLUX TRANSPORTER SUGE"/>
    <property type="match status" value="1"/>
</dbReference>
<evidence type="ECO:0000256" key="6">
    <source>
        <dbReference type="ARBA" id="ARBA00023136"/>
    </source>
</evidence>
<evidence type="ECO:0000256" key="8">
    <source>
        <dbReference type="SAM" id="Phobius"/>
    </source>
</evidence>
<comment type="subcellular location">
    <subcellularLocation>
        <location evidence="1 7">Cell membrane</location>
        <topology evidence="1 7">Multi-pass membrane protein</topology>
    </subcellularLocation>
</comment>
<dbReference type="PANTHER" id="PTHR30561:SF1">
    <property type="entry name" value="MULTIDRUG TRANSPORTER EMRE"/>
    <property type="match status" value="1"/>
</dbReference>
<evidence type="ECO:0000313" key="9">
    <source>
        <dbReference type="EMBL" id="HIV73937.1"/>
    </source>
</evidence>
<evidence type="ECO:0000256" key="5">
    <source>
        <dbReference type="ARBA" id="ARBA00022989"/>
    </source>
</evidence>
<sequence length="113" mass="12183">MKGYLYIMIAIILEVLGASMLKLSEGFTMLTPTLILIGAYCLSFLFLILALKTIALSVGYSIWAGVGTVGTAFVGYFFFKESLSLLNLIGLVIIIVGVILLNIATNQLKQVTS</sequence>
<dbReference type="Gene3D" id="1.10.3730.20">
    <property type="match status" value="1"/>
</dbReference>
<evidence type="ECO:0000256" key="2">
    <source>
        <dbReference type="ARBA" id="ARBA00022448"/>
    </source>
</evidence>
<feature type="transmembrane region" description="Helical" evidence="8">
    <location>
        <begin position="85"/>
        <end position="104"/>
    </location>
</feature>
<evidence type="ECO:0000256" key="3">
    <source>
        <dbReference type="ARBA" id="ARBA00022475"/>
    </source>
</evidence>
<dbReference type="EMBL" id="DXHX01000035">
    <property type="protein sequence ID" value="HIV73937.1"/>
    <property type="molecule type" value="Genomic_DNA"/>
</dbReference>
<feature type="transmembrane region" description="Helical" evidence="8">
    <location>
        <begin position="29"/>
        <end position="51"/>
    </location>
</feature>
<comment type="similarity">
    <text evidence="7">Belongs to the drug/metabolite transporter (DMT) superfamily. Small multidrug resistance (SMR) (TC 2.A.7.1) family.</text>
</comment>
<comment type="caution">
    <text evidence="9">The sequence shown here is derived from an EMBL/GenBank/DDBJ whole genome shotgun (WGS) entry which is preliminary data.</text>
</comment>
<gene>
    <name evidence="9" type="ORF">H9895_02525</name>
</gene>
<protein>
    <submittedName>
        <fullName evidence="9">Multidrug efflux SMR transporter</fullName>
    </submittedName>
</protein>
<keyword evidence="2" id="KW-0813">Transport</keyword>
<evidence type="ECO:0000256" key="7">
    <source>
        <dbReference type="RuleBase" id="RU003942"/>
    </source>
</evidence>
<dbReference type="GO" id="GO:0005886">
    <property type="term" value="C:plasma membrane"/>
    <property type="evidence" value="ECO:0007669"/>
    <property type="project" value="UniProtKB-SubCell"/>
</dbReference>
<accession>A0A9D1PL31</accession>
<dbReference type="InterPro" id="IPR000390">
    <property type="entry name" value="Small_drug/metabolite_transptr"/>
</dbReference>
<reference evidence="9" key="1">
    <citation type="journal article" date="2021" name="PeerJ">
        <title>Extensive microbial diversity within the chicken gut microbiome revealed by metagenomics and culture.</title>
        <authorList>
            <person name="Gilroy R."/>
            <person name="Ravi A."/>
            <person name="Getino M."/>
            <person name="Pursley I."/>
            <person name="Horton D.L."/>
            <person name="Alikhan N.F."/>
            <person name="Baker D."/>
            <person name="Gharbi K."/>
            <person name="Hall N."/>
            <person name="Watson M."/>
            <person name="Adriaenssens E.M."/>
            <person name="Foster-Nyarko E."/>
            <person name="Jarju S."/>
            <person name="Secka A."/>
            <person name="Antonio M."/>
            <person name="Oren A."/>
            <person name="Chaudhuri R.R."/>
            <person name="La Ragione R."/>
            <person name="Hildebrand F."/>
            <person name="Pallen M.J."/>
        </authorList>
    </citation>
    <scope>NUCLEOTIDE SEQUENCE</scope>
    <source>
        <strain evidence="9">CHK169-2315</strain>
    </source>
</reference>
<feature type="transmembrane region" description="Helical" evidence="8">
    <location>
        <begin position="58"/>
        <end position="79"/>
    </location>
</feature>
<organism evidence="9 10">
    <name type="scientific">Candidatus Pseudogracilibacillus intestinigallinarum</name>
    <dbReference type="NCBI Taxonomy" id="2838742"/>
    <lineage>
        <taxon>Bacteria</taxon>
        <taxon>Bacillati</taxon>
        <taxon>Bacillota</taxon>
        <taxon>Bacilli</taxon>
        <taxon>Bacillales</taxon>
        <taxon>Bacillaceae</taxon>
        <taxon>Pseudogracilibacillus</taxon>
    </lineage>
</organism>
<keyword evidence="4 7" id="KW-0812">Transmembrane</keyword>
<reference evidence="9" key="2">
    <citation type="submission" date="2021-04" db="EMBL/GenBank/DDBJ databases">
        <authorList>
            <person name="Gilroy R."/>
        </authorList>
    </citation>
    <scope>NUCLEOTIDE SEQUENCE</scope>
    <source>
        <strain evidence="9">CHK169-2315</strain>
    </source>
</reference>
<dbReference type="GO" id="GO:0022857">
    <property type="term" value="F:transmembrane transporter activity"/>
    <property type="evidence" value="ECO:0007669"/>
    <property type="project" value="InterPro"/>
</dbReference>
<dbReference type="FunFam" id="1.10.3730.20:FF:000001">
    <property type="entry name" value="Quaternary ammonium compound resistance transporter SugE"/>
    <property type="match status" value="1"/>
</dbReference>
<dbReference type="SUPFAM" id="SSF103481">
    <property type="entry name" value="Multidrug resistance efflux transporter EmrE"/>
    <property type="match status" value="1"/>
</dbReference>
<dbReference type="AlphaFoldDB" id="A0A9D1PL31"/>
<name>A0A9D1PL31_9BACI</name>
<keyword evidence="6 8" id="KW-0472">Membrane</keyword>
<keyword evidence="5 8" id="KW-1133">Transmembrane helix</keyword>
<proteinExistence type="inferred from homology"/>
<dbReference type="InterPro" id="IPR037185">
    <property type="entry name" value="EmrE-like"/>
</dbReference>